<feature type="region of interest" description="Disordered" evidence="12">
    <location>
        <begin position="356"/>
        <end position="378"/>
    </location>
</feature>
<comment type="subcellular location">
    <subcellularLocation>
        <location evidence="2">Membrane</location>
    </subcellularLocation>
</comment>
<sequence>MSSDNINNGHGIHPDFWQNAASYHGSSKILIVIILVFSIFILVVCAYHLYPRFVLRGRRRSTFQGHSPTLVTQPPKHGLEIVVIDSLPTFVVGVNGNHDVSATECAVCLALLEEKDAARMLPNCKHVFHVACVDTWLATHSTCPICRSEVEPNKRLEPEPREGPVGDGASSSDYKSGGSSVVRLDLFPRILTRERSSDRNDHSRVDQNHHYWFNGHGHHSFWPNPSTYDRNSKIMLAAVVSLSAVILFVFILHLYARFVLRRRRETFRGLPVVVRHPFQTPKRGLDPTLIASLPSFTVRDVASAIECAVCLSMLEEQDTARELPSCKHVFHVDCVDKWLTACSTCPVCRTEVQPRPRLEPEPREGPVGGDGVSSPPTALPFLDDVLPVEAAASSSSGDKTAVPPVSRLDSFRKILTRERSSNRINHSCVDQERVPDHV</sequence>
<dbReference type="SUPFAM" id="SSF57850">
    <property type="entry name" value="RING/U-box"/>
    <property type="match status" value="2"/>
</dbReference>
<evidence type="ECO:0000313" key="15">
    <source>
        <dbReference type="EMBL" id="KAG5395700.1"/>
    </source>
</evidence>
<feature type="transmembrane region" description="Helical" evidence="13">
    <location>
        <begin position="234"/>
        <end position="256"/>
    </location>
</feature>
<dbReference type="Gene3D" id="3.30.40.10">
    <property type="entry name" value="Zinc/RING finger domain, C3HC4 (zinc finger)"/>
    <property type="match status" value="2"/>
</dbReference>
<evidence type="ECO:0000256" key="1">
    <source>
        <dbReference type="ARBA" id="ARBA00000900"/>
    </source>
</evidence>
<gene>
    <name evidence="15" type="primary">A05p004140.1_BraROA</name>
    <name evidence="15" type="ORF">IGI04_017514</name>
</gene>
<keyword evidence="4 13" id="KW-0812">Transmembrane</keyword>
<dbReference type="PANTHER" id="PTHR46539">
    <property type="entry name" value="E3 UBIQUITIN-PROTEIN LIGASE ATL42"/>
    <property type="match status" value="1"/>
</dbReference>
<dbReference type="PROSITE" id="PS50089">
    <property type="entry name" value="ZF_RING_2"/>
    <property type="match status" value="2"/>
</dbReference>
<dbReference type="EC" id="2.3.2.27" evidence="3"/>
<reference evidence="15 16" key="1">
    <citation type="submission" date="2021-03" db="EMBL/GenBank/DDBJ databases">
        <authorList>
            <person name="King G.J."/>
            <person name="Bancroft I."/>
            <person name="Baten A."/>
            <person name="Bloomfield J."/>
            <person name="Borpatragohain P."/>
            <person name="He Z."/>
            <person name="Irish N."/>
            <person name="Irwin J."/>
            <person name="Liu K."/>
            <person name="Mauleon R.P."/>
            <person name="Moore J."/>
            <person name="Morris R."/>
            <person name="Ostergaard L."/>
            <person name="Wang B."/>
            <person name="Wells R."/>
        </authorList>
    </citation>
    <scope>NUCLEOTIDE SEQUENCE [LARGE SCALE GENOMIC DNA]</scope>
    <source>
        <strain evidence="15">R-o-18</strain>
        <tissue evidence="15">Leaf</tissue>
    </source>
</reference>
<comment type="caution">
    <text evidence="15">The sequence shown here is derived from an EMBL/GenBank/DDBJ whole genome shotgun (WGS) entry which is preliminary data.</text>
</comment>
<evidence type="ECO:0000256" key="5">
    <source>
        <dbReference type="ARBA" id="ARBA00022723"/>
    </source>
</evidence>
<evidence type="ECO:0000256" key="13">
    <source>
        <dbReference type="SAM" id="Phobius"/>
    </source>
</evidence>
<keyword evidence="8 13" id="KW-1133">Transmembrane helix</keyword>
<evidence type="ECO:0000259" key="14">
    <source>
        <dbReference type="PROSITE" id="PS50089"/>
    </source>
</evidence>
<evidence type="ECO:0000256" key="4">
    <source>
        <dbReference type="ARBA" id="ARBA00022692"/>
    </source>
</evidence>
<dbReference type="CDD" id="cd16461">
    <property type="entry name" value="RING-H2_EL5-like"/>
    <property type="match status" value="2"/>
</dbReference>
<evidence type="ECO:0000256" key="6">
    <source>
        <dbReference type="ARBA" id="ARBA00022771"/>
    </source>
</evidence>
<dbReference type="InterPro" id="IPR013083">
    <property type="entry name" value="Znf_RING/FYVE/PHD"/>
</dbReference>
<dbReference type="SMART" id="SM00184">
    <property type="entry name" value="RING"/>
    <property type="match status" value="2"/>
</dbReference>
<evidence type="ECO:0000256" key="12">
    <source>
        <dbReference type="SAM" id="MobiDB-lite"/>
    </source>
</evidence>
<evidence type="ECO:0000256" key="8">
    <source>
        <dbReference type="ARBA" id="ARBA00022989"/>
    </source>
</evidence>
<evidence type="ECO:0000256" key="9">
    <source>
        <dbReference type="ARBA" id="ARBA00023136"/>
    </source>
</evidence>
<accession>A0ABQ7MAA0</accession>
<feature type="domain" description="RING-type" evidence="14">
    <location>
        <begin position="105"/>
        <end position="147"/>
    </location>
</feature>
<dbReference type="InterPro" id="IPR001841">
    <property type="entry name" value="Znf_RING"/>
</dbReference>
<evidence type="ECO:0000256" key="2">
    <source>
        <dbReference type="ARBA" id="ARBA00004370"/>
    </source>
</evidence>
<organism evidence="15 16">
    <name type="scientific">Brassica rapa subsp. trilocularis</name>
    <dbReference type="NCBI Taxonomy" id="1813537"/>
    <lineage>
        <taxon>Eukaryota</taxon>
        <taxon>Viridiplantae</taxon>
        <taxon>Streptophyta</taxon>
        <taxon>Embryophyta</taxon>
        <taxon>Tracheophyta</taxon>
        <taxon>Spermatophyta</taxon>
        <taxon>Magnoliopsida</taxon>
        <taxon>eudicotyledons</taxon>
        <taxon>Gunneridae</taxon>
        <taxon>Pentapetalae</taxon>
        <taxon>rosids</taxon>
        <taxon>malvids</taxon>
        <taxon>Brassicales</taxon>
        <taxon>Brassicaceae</taxon>
        <taxon>Brassiceae</taxon>
        <taxon>Brassica</taxon>
    </lineage>
</organism>
<keyword evidence="5" id="KW-0479">Metal-binding</keyword>
<proteinExistence type="inferred from homology"/>
<dbReference type="Proteomes" id="UP000823674">
    <property type="component" value="Chromosome A05"/>
</dbReference>
<keyword evidence="9 13" id="KW-0472">Membrane</keyword>
<evidence type="ECO:0000313" key="16">
    <source>
        <dbReference type="Proteomes" id="UP000823674"/>
    </source>
</evidence>
<feature type="region of interest" description="Disordered" evidence="12">
    <location>
        <begin position="154"/>
        <end position="177"/>
    </location>
</feature>
<feature type="compositionally biased region" description="Low complexity" evidence="12">
    <location>
        <begin position="167"/>
        <end position="177"/>
    </location>
</feature>
<feature type="domain" description="RING-type" evidence="14">
    <location>
        <begin position="307"/>
        <end position="349"/>
    </location>
</feature>
<dbReference type="EMBL" id="JADBGQ010000005">
    <property type="protein sequence ID" value="KAG5395700.1"/>
    <property type="molecule type" value="Genomic_DNA"/>
</dbReference>
<feature type="compositionally biased region" description="Basic and acidic residues" evidence="12">
    <location>
        <begin position="154"/>
        <end position="164"/>
    </location>
</feature>
<protein>
    <recommendedName>
        <fullName evidence="3">RING-type E3 ubiquitin transferase</fullName>
        <ecNumber evidence="3">2.3.2.27</ecNumber>
    </recommendedName>
</protein>
<keyword evidence="16" id="KW-1185">Reference proteome</keyword>
<name>A0ABQ7MAA0_BRACM</name>
<dbReference type="Pfam" id="PF13639">
    <property type="entry name" value="zf-RING_2"/>
    <property type="match status" value="2"/>
</dbReference>
<feature type="transmembrane region" description="Helical" evidence="13">
    <location>
        <begin position="29"/>
        <end position="50"/>
    </location>
</feature>
<dbReference type="PANTHER" id="PTHR46539:SF29">
    <property type="entry name" value="(WILD MALAYSIAN BANANA) HYPOTHETICAL PROTEIN"/>
    <property type="match status" value="1"/>
</dbReference>
<comment type="similarity">
    <text evidence="10">Belongs to the RING-type zinc finger family. ATL subfamily.</text>
</comment>
<evidence type="ECO:0000256" key="10">
    <source>
        <dbReference type="ARBA" id="ARBA00024209"/>
    </source>
</evidence>
<evidence type="ECO:0000256" key="3">
    <source>
        <dbReference type="ARBA" id="ARBA00012483"/>
    </source>
</evidence>
<keyword evidence="7" id="KW-0862">Zinc</keyword>
<evidence type="ECO:0000256" key="11">
    <source>
        <dbReference type="PROSITE-ProRule" id="PRU00175"/>
    </source>
</evidence>
<evidence type="ECO:0000256" key="7">
    <source>
        <dbReference type="ARBA" id="ARBA00022833"/>
    </source>
</evidence>
<comment type="catalytic activity">
    <reaction evidence="1">
        <text>S-ubiquitinyl-[E2 ubiquitin-conjugating enzyme]-L-cysteine + [acceptor protein]-L-lysine = [E2 ubiquitin-conjugating enzyme]-L-cysteine + N(6)-ubiquitinyl-[acceptor protein]-L-lysine.</text>
        <dbReference type="EC" id="2.3.2.27"/>
    </reaction>
</comment>
<keyword evidence="6 11" id="KW-0863">Zinc-finger</keyword>